<keyword evidence="1" id="KW-0732">Signal</keyword>
<proteinExistence type="predicted"/>
<feature type="chain" id="PRO_5040219165" evidence="1">
    <location>
        <begin position="22"/>
        <end position="73"/>
    </location>
</feature>
<dbReference type="EMBL" id="WJQU01000001">
    <property type="protein sequence ID" value="KAJ6648643.1"/>
    <property type="molecule type" value="Genomic_DNA"/>
</dbReference>
<evidence type="ECO:0000313" key="3">
    <source>
        <dbReference type="Proteomes" id="UP001151699"/>
    </source>
</evidence>
<name>A0A9Q0NEF1_9DIPT</name>
<keyword evidence="3" id="KW-1185">Reference proteome</keyword>
<feature type="signal peptide" evidence="1">
    <location>
        <begin position="1"/>
        <end position="21"/>
    </location>
</feature>
<reference evidence="2" key="1">
    <citation type="submission" date="2022-07" db="EMBL/GenBank/DDBJ databases">
        <authorList>
            <person name="Trinca V."/>
            <person name="Uliana J.V.C."/>
            <person name="Torres T.T."/>
            <person name="Ward R.J."/>
            <person name="Monesi N."/>
        </authorList>
    </citation>
    <scope>NUCLEOTIDE SEQUENCE</scope>
    <source>
        <strain evidence="2">HSMRA1968</strain>
        <tissue evidence="2">Whole embryos</tissue>
    </source>
</reference>
<evidence type="ECO:0000256" key="1">
    <source>
        <dbReference type="SAM" id="SignalP"/>
    </source>
</evidence>
<gene>
    <name evidence="2" type="ORF">Bhyg_03874</name>
</gene>
<protein>
    <submittedName>
        <fullName evidence="2">Uncharacterized protein</fullName>
    </submittedName>
</protein>
<dbReference type="Proteomes" id="UP001151699">
    <property type="component" value="Chromosome A"/>
</dbReference>
<dbReference type="AlphaFoldDB" id="A0A9Q0NEF1"/>
<sequence length="73" mass="7934">MNKSILLITLGLIFIAASSDAQSGVGCKNDWGMARSTTGGPWCYTQRESNDYARCTTASDCGWGSCYGRCDYF</sequence>
<accession>A0A9Q0NEF1</accession>
<comment type="caution">
    <text evidence="2">The sequence shown here is derived from an EMBL/GenBank/DDBJ whole genome shotgun (WGS) entry which is preliminary data.</text>
</comment>
<organism evidence="2 3">
    <name type="scientific">Pseudolycoriella hygida</name>
    <dbReference type="NCBI Taxonomy" id="35572"/>
    <lineage>
        <taxon>Eukaryota</taxon>
        <taxon>Metazoa</taxon>
        <taxon>Ecdysozoa</taxon>
        <taxon>Arthropoda</taxon>
        <taxon>Hexapoda</taxon>
        <taxon>Insecta</taxon>
        <taxon>Pterygota</taxon>
        <taxon>Neoptera</taxon>
        <taxon>Endopterygota</taxon>
        <taxon>Diptera</taxon>
        <taxon>Nematocera</taxon>
        <taxon>Sciaroidea</taxon>
        <taxon>Sciaridae</taxon>
        <taxon>Pseudolycoriella</taxon>
    </lineage>
</organism>
<evidence type="ECO:0000313" key="2">
    <source>
        <dbReference type="EMBL" id="KAJ6648643.1"/>
    </source>
</evidence>